<organism evidence="5 6">
    <name type="scientific">Streptosporangium sandarakinum</name>
    <dbReference type="NCBI Taxonomy" id="1260955"/>
    <lineage>
        <taxon>Bacteria</taxon>
        <taxon>Bacillati</taxon>
        <taxon>Actinomycetota</taxon>
        <taxon>Actinomycetes</taxon>
        <taxon>Streptosporangiales</taxon>
        <taxon>Streptosporangiaceae</taxon>
        <taxon>Streptosporangium</taxon>
    </lineage>
</organism>
<dbReference type="Gene3D" id="1.10.10.1320">
    <property type="entry name" value="Anti-sigma factor, zinc-finger domain"/>
    <property type="match status" value="1"/>
</dbReference>
<evidence type="ECO:0000313" key="6">
    <source>
        <dbReference type="Proteomes" id="UP000576393"/>
    </source>
</evidence>
<feature type="region of interest" description="Disordered" evidence="3">
    <location>
        <begin position="129"/>
        <end position="154"/>
    </location>
</feature>
<protein>
    <recommendedName>
        <fullName evidence="7">Zinc-finger</fullName>
    </recommendedName>
</protein>
<evidence type="ECO:0000256" key="2">
    <source>
        <dbReference type="ARBA" id="ARBA00023163"/>
    </source>
</evidence>
<dbReference type="InterPro" id="IPR041916">
    <property type="entry name" value="Anti_sigma_zinc_sf"/>
</dbReference>
<keyword evidence="2" id="KW-0804">Transcription</keyword>
<keyword evidence="1" id="KW-0805">Transcription regulation</keyword>
<proteinExistence type="predicted"/>
<evidence type="ECO:0000256" key="4">
    <source>
        <dbReference type="SAM" id="Phobius"/>
    </source>
</evidence>
<dbReference type="AlphaFoldDB" id="A0A852V1J6"/>
<evidence type="ECO:0000256" key="1">
    <source>
        <dbReference type="ARBA" id="ARBA00023015"/>
    </source>
</evidence>
<comment type="caution">
    <text evidence="5">The sequence shown here is derived from an EMBL/GenBank/DDBJ whole genome shotgun (WGS) entry which is preliminary data.</text>
</comment>
<keyword evidence="4" id="KW-1133">Transmembrane helix</keyword>
<evidence type="ECO:0000313" key="5">
    <source>
        <dbReference type="EMBL" id="NYF41124.1"/>
    </source>
</evidence>
<dbReference type="EMBL" id="JACCCO010000001">
    <property type="protein sequence ID" value="NYF41124.1"/>
    <property type="molecule type" value="Genomic_DNA"/>
</dbReference>
<feature type="compositionally biased region" description="Basic and acidic residues" evidence="3">
    <location>
        <begin position="145"/>
        <end position="154"/>
    </location>
</feature>
<sequence>MTGDTHYDLETLAELAEGLLDAATALQVREHLAICDPCGESLADLAAVREVLAATPTPAMPMGVALRIDRALAAEAESFRGGGVGLVEAPAWDDIMRDAPWETTSSPVPEPVAHLGIVGDDGTVIPVTRPRTAGDGDAPATRPEVAGDDRDREFDGEPAVPAARLGVVGDDGTVVPAPVRRRRGSGAARRRWALPAVAGVAAAAVIGTTVMSTGMLTATGTDRGGSTVLPPSASEPAYQLTDSNWNYTEQELSGSLLEYIGPAQIVDAAQATDASKIDQCVQQVSKKTGKFPFAVDQGFYNGQEANIMVFWQNQAKNTVRVHVVGPQCENVRKPAFARWK</sequence>
<reference evidence="5 6" key="1">
    <citation type="submission" date="2020-07" db="EMBL/GenBank/DDBJ databases">
        <title>Sequencing the genomes of 1000 actinobacteria strains.</title>
        <authorList>
            <person name="Klenk H.-P."/>
        </authorList>
    </citation>
    <scope>NUCLEOTIDE SEQUENCE [LARGE SCALE GENOMIC DNA]</scope>
    <source>
        <strain evidence="5 6">DSM 45763</strain>
    </source>
</reference>
<dbReference type="Proteomes" id="UP000576393">
    <property type="component" value="Unassembled WGS sequence"/>
</dbReference>
<name>A0A852V1J6_9ACTN</name>
<evidence type="ECO:0000256" key="3">
    <source>
        <dbReference type="SAM" id="MobiDB-lite"/>
    </source>
</evidence>
<dbReference type="RefSeq" id="WP_179821651.1">
    <property type="nucleotide sequence ID" value="NZ_JACCCO010000001.1"/>
</dbReference>
<gene>
    <name evidence="5" type="ORF">HDA43_003283</name>
</gene>
<feature type="transmembrane region" description="Helical" evidence="4">
    <location>
        <begin position="192"/>
        <end position="216"/>
    </location>
</feature>
<keyword evidence="4" id="KW-0472">Membrane</keyword>
<keyword evidence="4" id="KW-0812">Transmembrane</keyword>
<keyword evidence="6" id="KW-1185">Reference proteome</keyword>
<evidence type="ECO:0008006" key="7">
    <source>
        <dbReference type="Google" id="ProtNLM"/>
    </source>
</evidence>
<accession>A0A852V1J6</accession>